<dbReference type="Proteomes" id="UP000682802">
    <property type="component" value="Plasmid p1"/>
</dbReference>
<evidence type="ECO:0000256" key="1">
    <source>
        <dbReference type="ARBA" id="ARBA00023015"/>
    </source>
</evidence>
<dbReference type="RefSeq" id="WP_144077256.1">
    <property type="nucleotide sequence ID" value="NZ_CP076130.1"/>
</dbReference>
<name>A0ABX8H3V8_9BACT</name>
<dbReference type="InterPro" id="IPR036390">
    <property type="entry name" value="WH_DNA-bd_sf"/>
</dbReference>
<dbReference type="Pfam" id="PF00392">
    <property type="entry name" value="GntR"/>
    <property type="match status" value="1"/>
</dbReference>
<geneLocation type="plasmid" evidence="5 6">
    <name>p1</name>
</geneLocation>
<dbReference type="SUPFAM" id="SSF48008">
    <property type="entry name" value="GntR ligand-binding domain-like"/>
    <property type="match status" value="1"/>
</dbReference>
<evidence type="ECO:0000256" key="3">
    <source>
        <dbReference type="ARBA" id="ARBA00023163"/>
    </source>
</evidence>
<dbReference type="PANTHER" id="PTHR43537">
    <property type="entry name" value="TRANSCRIPTIONAL REGULATOR, GNTR FAMILY"/>
    <property type="match status" value="1"/>
</dbReference>
<dbReference type="InterPro" id="IPR011711">
    <property type="entry name" value="GntR_C"/>
</dbReference>
<dbReference type="EMBL" id="CP076130">
    <property type="protein sequence ID" value="QWG10358.1"/>
    <property type="molecule type" value="Genomic_DNA"/>
</dbReference>
<evidence type="ECO:0000313" key="5">
    <source>
        <dbReference type="EMBL" id="QWG10358.1"/>
    </source>
</evidence>
<reference evidence="5 6" key="1">
    <citation type="submission" date="2021-05" db="EMBL/GenBank/DDBJ databases">
        <title>Comparative genomic studies on the polysaccharide-degrading batcterial strains of the Flammeovirga genus.</title>
        <authorList>
            <person name="Zewei F."/>
            <person name="Zheng Z."/>
            <person name="Yu L."/>
            <person name="Ruyue G."/>
            <person name="Yanhong M."/>
            <person name="Yuanyuan C."/>
            <person name="Jingyan G."/>
            <person name="Wenjun H."/>
        </authorList>
    </citation>
    <scope>NUCLEOTIDE SEQUENCE [LARGE SCALE GENOMIC DNA]</scope>
    <source>
        <strain evidence="5 6">YS10</strain>
        <plasmid evidence="5 6">p1</plasmid>
    </source>
</reference>
<dbReference type="Pfam" id="PF07729">
    <property type="entry name" value="FCD"/>
    <property type="match status" value="1"/>
</dbReference>
<keyword evidence="1" id="KW-0805">Transcription regulation</keyword>
<accession>A0ABX8H3V8</accession>
<protein>
    <submittedName>
        <fullName evidence="5">FadR family transcriptional regulator</fullName>
    </submittedName>
</protein>
<dbReference type="PRINTS" id="PR00035">
    <property type="entry name" value="HTHGNTR"/>
</dbReference>
<dbReference type="InterPro" id="IPR036388">
    <property type="entry name" value="WH-like_DNA-bd_sf"/>
</dbReference>
<organism evidence="5 6">
    <name type="scientific">Flammeovirga kamogawensis</name>
    <dbReference type="NCBI Taxonomy" id="373891"/>
    <lineage>
        <taxon>Bacteria</taxon>
        <taxon>Pseudomonadati</taxon>
        <taxon>Bacteroidota</taxon>
        <taxon>Cytophagia</taxon>
        <taxon>Cytophagales</taxon>
        <taxon>Flammeovirgaceae</taxon>
        <taxon>Flammeovirga</taxon>
    </lineage>
</organism>
<dbReference type="PROSITE" id="PS50949">
    <property type="entry name" value="HTH_GNTR"/>
    <property type="match status" value="1"/>
</dbReference>
<dbReference type="InterPro" id="IPR008920">
    <property type="entry name" value="TF_FadR/GntR_C"/>
</dbReference>
<dbReference type="SMART" id="SM00895">
    <property type="entry name" value="FCD"/>
    <property type="match status" value="1"/>
</dbReference>
<dbReference type="Gene3D" id="1.20.120.530">
    <property type="entry name" value="GntR ligand-binding domain-like"/>
    <property type="match status" value="1"/>
</dbReference>
<dbReference type="CDD" id="cd07377">
    <property type="entry name" value="WHTH_GntR"/>
    <property type="match status" value="1"/>
</dbReference>
<keyword evidence="3" id="KW-0804">Transcription</keyword>
<feature type="domain" description="HTH gntR-type" evidence="4">
    <location>
        <begin position="25"/>
        <end position="93"/>
    </location>
</feature>
<dbReference type="SMART" id="SM00345">
    <property type="entry name" value="HTH_GNTR"/>
    <property type="match status" value="1"/>
</dbReference>
<sequence>MKSVTGFQHKKLNKMDIEMEKILVEKPSSIIIRKLKEMIELGVLKPNQVLPPERKLSEQFGVGRSHVREALKKMEYFGILKTQPQSGTFVVGLGAKAIEGLIANILEIDNNDFFSLIETRITLELRIAELAAKRRTESDLVLVKNALDAYEQAVSDNSEDISEKDFMFHLSLCRCAKNSTLKSLMMIITPDILSQFDNKSVCSNDDRKNAIDEHNTLYKAIVDQDAEKARKIMENHLNPILTFAREKYDLDY</sequence>
<dbReference type="PANTHER" id="PTHR43537:SF5">
    <property type="entry name" value="UXU OPERON TRANSCRIPTIONAL REGULATOR"/>
    <property type="match status" value="1"/>
</dbReference>
<gene>
    <name evidence="5" type="ORF">KM029_25620</name>
</gene>
<evidence type="ECO:0000256" key="2">
    <source>
        <dbReference type="ARBA" id="ARBA00023125"/>
    </source>
</evidence>
<evidence type="ECO:0000259" key="4">
    <source>
        <dbReference type="PROSITE" id="PS50949"/>
    </source>
</evidence>
<dbReference type="Gene3D" id="1.10.10.10">
    <property type="entry name" value="Winged helix-like DNA-binding domain superfamily/Winged helix DNA-binding domain"/>
    <property type="match status" value="1"/>
</dbReference>
<keyword evidence="2" id="KW-0238">DNA-binding</keyword>
<keyword evidence="6" id="KW-1185">Reference proteome</keyword>
<proteinExistence type="predicted"/>
<keyword evidence="5" id="KW-0614">Plasmid</keyword>
<dbReference type="SUPFAM" id="SSF46785">
    <property type="entry name" value="Winged helix' DNA-binding domain"/>
    <property type="match status" value="1"/>
</dbReference>
<evidence type="ECO:0000313" key="6">
    <source>
        <dbReference type="Proteomes" id="UP000682802"/>
    </source>
</evidence>
<dbReference type="InterPro" id="IPR000524">
    <property type="entry name" value="Tscrpt_reg_HTH_GntR"/>
</dbReference>